<keyword evidence="3" id="KW-1185">Reference proteome</keyword>
<dbReference type="EMBL" id="ML992670">
    <property type="protein sequence ID" value="KAF2213526.1"/>
    <property type="molecule type" value="Genomic_DNA"/>
</dbReference>
<dbReference type="OrthoDB" id="4093325at2759"/>
<evidence type="ECO:0000313" key="2">
    <source>
        <dbReference type="EMBL" id="KAF2213526.1"/>
    </source>
</evidence>
<accession>A0A6A6FJA5</accession>
<name>A0A6A6FJA5_9PEZI</name>
<organism evidence="2 3">
    <name type="scientific">Cercospora zeae-maydis SCOH1-5</name>
    <dbReference type="NCBI Taxonomy" id="717836"/>
    <lineage>
        <taxon>Eukaryota</taxon>
        <taxon>Fungi</taxon>
        <taxon>Dikarya</taxon>
        <taxon>Ascomycota</taxon>
        <taxon>Pezizomycotina</taxon>
        <taxon>Dothideomycetes</taxon>
        <taxon>Dothideomycetidae</taxon>
        <taxon>Mycosphaerellales</taxon>
        <taxon>Mycosphaerellaceae</taxon>
        <taxon>Cercospora</taxon>
    </lineage>
</organism>
<keyword evidence="1" id="KW-0732">Signal</keyword>
<feature type="chain" id="PRO_5025484890" description="Cell wall protein PhiA" evidence="1">
    <location>
        <begin position="18"/>
        <end position="191"/>
    </location>
</feature>
<feature type="signal peptide" evidence="1">
    <location>
        <begin position="1"/>
        <end position="17"/>
    </location>
</feature>
<protein>
    <recommendedName>
        <fullName evidence="4">Cell wall protein PhiA</fullName>
    </recommendedName>
</protein>
<sequence>MQFPTLALLGLAGSVLAAPAPQQAASDIPSFNQPFAIEAQGPGLTNARLRAVNGRLMIGGAQKAECASTHVINTASFVTYSDKRLYMYTDSTPVQNVWVDASGMGQGITGYSTPDRVPAKGSLDPFVISPEGDLTFLDSKVAKACPGLEPGQWSIWFTTSEKPANQDGCITVTLKTIRTPHAVPCQYAESQ</sequence>
<evidence type="ECO:0000256" key="1">
    <source>
        <dbReference type="SAM" id="SignalP"/>
    </source>
</evidence>
<proteinExistence type="predicted"/>
<gene>
    <name evidence="2" type="ORF">CERZMDRAFT_96359</name>
</gene>
<dbReference type="AlphaFoldDB" id="A0A6A6FJA5"/>
<evidence type="ECO:0008006" key="4">
    <source>
        <dbReference type="Google" id="ProtNLM"/>
    </source>
</evidence>
<evidence type="ECO:0000313" key="3">
    <source>
        <dbReference type="Proteomes" id="UP000799539"/>
    </source>
</evidence>
<reference evidence="2" key="1">
    <citation type="journal article" date="2020" name="Stud. Mycol.">
        <title>101 Dothideomycetes genomes: a test case for predicting lifestyles and emergence of pathogens.</title>
        <authorList>
            <person name="Haridas S."/>
            <person name="Albert R."/>
            <person name="Binder M."/>
            <person name="Bloem J."/>
            <person name="Labutti K."/>
            <person name="Salamov A."/>
            <person name="Andreopoulos B."/>
            <person name="Baker S."/>
            <person name="Barry K."/>
            <person name="Bills G."/>
            <person name="Bluhm B."/>
            <person name="Cannon C."/>
            <person name="Castanera R."/>
            <person name="Culley D."/>
            <person name="Daum C."/>
            <person name="Ezra D."/>
            <person name="Gonzalez J."/>
            <person name="Henrissat B."/>
            <person name="Kuo A."/>
            <person name="Liang C."/>
            <person name="Lipzen A."/>
            <person name="Lutzoni F."/>
            <person name="Magnuson J."/>
            <person name="Mondo S."/>
            <person name="Nolan M."/>
            <person name="Ohm R."/>
            <person name="Pangilinan J."/>
            <person name="Park H.-J."/>
            <person name="Ramirez L."/>
            <person name="Alfaro M."/>
            <person name="Sun H."/>
            <person name="Tritt A."/>
            <person name="Yoshinaga Y."/>
            <person name="Zwiers L.-H."/>
            <person name="Turgeon B."/>
            <person name="Goodwin S."/>
            <person name="Spatafora J."/>
            <person name="Crous P."/>
            <person name="Grigoriev I."/>
        </authorList>
    </citation>
    <scope>NUCLEOTIDE SEQUENCE</scope>
    <source>
        <strain evidence="2">SCOH1-5</strain>
    </source>
</reference>
<dbReference type="Proteomes" id="UP000799539">
    <property type="component" value="Unassembled WGS sequence"/>
</dbReference>